<dbReference type="GO" id="GO:0006506">
    <property type="term" value="P:GPI anchor biosynthetic process"/>
    <property type="evidence" value="ECO:0007669"/>
    <property type="project" value="TreeGrafter"/>
</dbReference>
<name>A0A9D1SJK9_9FIRM</name>
<dbReference type="Pfam" id="PF03372">
    <property type="entry name" value="Exo_endo_phos"/>
    <property type="match status" value="1"/>
</dbReference>
<dbReference type="PANTHER" id="PTHR14859:SF1">
    <property type="entry name" value="PGAP2-INTERACTING PROTEIN"/>
    <property type="match status" value="1"/>
</dbReference>
<protein>
    <submittedName>
        <fullName evidence="2">Endonuclease/exonuclease/phosphatase family protein</fullName>
    </submittedName>
</protein>
<proteinExistence type="predicted"/>
<dbReference type="Proteomes" id="UP000824145">
    <property type="component" value="Unassembled WGS sequence"/>
</dbReference>
<comment type="caution">
    <text evidence="2">The sequence shown here is derived from an EMBL/GenBank/DDBJ whole genome shotgun (WGS) entry which is preliminary data.</text>
</comment>
<dbReference type="AlphaFoldDB" id="A0A9D1SJK9"/>
<feature type="domain" description="Endonuclease/exonuclease/phosphatase" evidence="1">
    <location>
        <begin position="39"/>
        <end position="272"/>
    </location>
</feature>
<dbReference type="InterPro" id="IPR036691">
    <property type="entry name" value="Endo/exonu/phosph_ase_sf"/>
</dbReference>
<dbReference type="GO" id="GO:0016020">
    <property type="term" value="C:membrane"/>
    <property type="evidence" value="ECO:0007669"/>
    <property type="project" value="GOC"/>
</dbReference>
<accession>A0A9D1SJK9</accession>
<dbReference type="Gene3D" id="3.60.10.10">
    <property type="entry name" value="Endonuclease/exonuclease/phosphatase"/>
    <property type="match status" value="1"/>
</dbReference>
<sequence>MILFTFSLAACKDVPQNGEYDITAGVTEARGDIEFTVVSYNLHSGGATQEMIDKAREQIDASGADIAGLQEVDRDGSGRAGDKMISTLTSGAMNNYFFAPTMSYYFGEDYGIMTTTRHEMAGSFSLFLPFPYEHPTLSNALIEPRVVTRTLITIDGVQVAAYNTHLDYTGKTMPDGTLLRRAQMQFVYELMLTDPCPYQILTGDFNAGGWDDFSVFMSSDKYALSSTPENPIASFFTDGDKNKPAYIDNIIYSKDSLQLVEAFNTESDLSDHLMLTAKFKTIN</sequence>
<gene>
    <name evidence="2" type="ORF">IAB07_02310</name>
</gene>
<keyword evidence="2" id="KW-0378">Hydrolase</keyword>
<evidence type="ECO:0000259" key="1">
    <source>
        <dbReference type="Pfam" id="PF03372"/>
    </source>
</evidence>
<evidence type="ECO:0000313" key="2">
    <source>
        <dbReference type="EMBL" id="HIU62586.1"/>
    </source>
</evidence>
<dbReference type="InterPro" id="IPR005135">
    <property type="entry name" value="Endo/exonuclease/phosphatase"/>
</dbReference>
<dbReference type="EMBL" id="DVNJ01000011">
    <property type="protein sequence ID" value="HIU62586.1"/>
    <property type="molecule type" value="Genomic_DNA"/>
</dbReference>
<dbReference type="InterPro" id="IPR051916">
    <property type="entry name" value="GPI-anchor_lipid_remodeler"/>
</dbReference>
<dbReference type="GO" id="GO:0004519">
    <property type="term" value="F:endonuclease activity"/>
    <property type="evidence" value="ECO:0007669"/>
    <property type="project" value="UniProtKB-KW"/>
</dbReference>
<reference evidence="2" key="1">
    <citation type="submission" date="2020-10" db="EMBL/GenBank/DDBJ databases">
        <authorList>
            <person name="Gilroy R."/>
        </authorList>
    </citation>
    <scope>NUCLEOTIDE SEQUENCE</scope>
    <source>
        <strain evidence="2">9366</strain>
    </source>
</reference>
<reference evidence="2" key="2">
    <citation type="journal article" date="2021" name="PeerJ">
        <title>Extensive microbial diversity within the chicken gut microbiome revealed by metagenomics and culture.</title>
        <authorList>
            <person name="Gilroy R."/>
            <person name="Ravi A."/>
            <person name="Getino M."/>
            <person name="Pursley I."/>
            <person name="Horton D.L."/>
            <person name="Alikhan N.F."/>
            <person name="Baker D."/>
            <person name="Gharbi K."/>
            <person name="Hall N."/>
            <person name="Watson M."/>
            <person name="Adriaenssens E.M."/>
            <person name="Foster-Nyarko E."/>
            <person name="Jarju S."/>
            <person name="Secka A."/>
            <person name="Antonio M."/>
            <person name="Oren A."/>
            <person name="Chaudhuri R.R."/>
            <person name="La Ragione R."/>
            <person name="Hildebrand F."/>
            <person name="Pallen M.J."/>
        </authorList>
    </citation>
    <scope>NUCLEOTIDE SEQUENCE</scope>
    <source>
        <strain evidence="2">9366</strain>
    </source>
</reference>
<keyword evidence="2" id="KW-0255">Endonuclease</keyword>
<evidence type="ECO:0000313" key="3">
    <source>
        <dbReference type="Proteomes" id="UP000824145"/>
    </source>
</evidence>
<dbReference type="PANTHER" id="PTHR14859">
    <property type="entry name" value="CALCOFLUOR WHITE HYPERSENSITIVE PROTEIN PRECURSOR"/>
    <property type="match status" value="1"/>
</dbReference>
<organism evidence="2 3">
    <name type="scientific">Candidatus Caccalectryoclostridium excrementigallinarum</name>
    <dbReference type="NCBI Taxonomy" id="2840710"/>
    <lineage>
        <taxon>Bacteria</taxon>
        <taxon>Bacillati</taxon>
        <taxon>Bacillota</taxon>
        <taxon>Clostridia</taxon>
        <taxon>Christensenellales</taxon>
        <taxon>Christensenellaceae</taxon>
        <taxon>Christensenellaceae incertae sedis</taxon>
        <taxon>Candidatus Caccalectryoclostridium</taxon>
    </lineage>
</organism>
<dbReference type="SUPFAM" id="SSF56219">
    <property type="entry name" value="DNase I-like"/>
    <property type="match status" value="1"/>
</dbReference>
<keyword evidence="2" id="KW-0540">Nuclease</keyword>